<feature type="transmembrane region" description="Helical" evidence="7">
    <location>
        <begin position="432"/>
        <end position="450"/>
    </location>
</feature>
<feature type="compositionally biased region" description="Polar residues" evidence="6">
    <location>
        <begin position="1"/>
        <end position="27"/>
    </location>
</feature>
<gene>
    <name evidence="9" type="ORF">C1H76_3321</name>
</gene>
<dbReference type="FunFam" id="1.20.1720.10:FF:000009">
    <property type="entry name" value="MFS multidrug transporter"/>
    <property type="match status" value="1"/>
</dbReference>
<dbReference type="Gene3D" id="1.20.1250.20">
    <property type="entry name" value="MFS general substrate transporter like domains"/>
    <property type="match status" value="1"/>
</dbReference>
<dbReference type="GO" id="GO:0005886">
    <property type="term" value="C:plasma membrane"/>
    <property type="evidence" value="ECO:0007669"/>
    <property type="project" value="TreeGrafter"/>
</dbReference>
<feature type="compositionally biased region" description="Polar residues" evidence="6">
    <location>
        <begin position="52"/>
        <end position="65"/>
    </location>
</feature>
<feature type="transmembrane region" description="Helical" evidence="7">
    <location>
        <begin position="522"/>
        <end position="543"/>
    </location>
</feature>
<evidence type="ECO:0000256" key="5">
    <source>
        <dbReference type="ARBA" id="ARBA00023136"/>
    </source>
</evidence>
<proteinExistence type="predicted"/>
<feature type="transmembrane region" description="Helical" evidence="7">
    <location>
        <begin position="157"/>
        <end position="184"/>
    </location>
</feature>
<evidence type="ECO:0000256" key="4">
    <source>
        <dbReference type="ARBA" id="ARBA00022989"/>
    </source>
</evidence>
<feature type="transmembrane region" description="Helical" evidence="7">
    <location>
        <begin position="379"/>
        <end position="397"/>
    </location>
</feature>
<feature type="region of interest" description="Disordered" evidence="6">
    <location>
        <begin position="563"/>
        <end position="583"/>
    </location>
</feature>
<sequence length="583" mass="63622">METTTSETNHTSQARNDLIRTISQSAVEQGGAPADHDQKQTEVQPGRESFETQHVNVEPSTNSPSDMEAIRTVSTQGPVYSVFTLPQKRFIVFMSAAGGFFSAISANIYFPALNALAAEFGVSASLINLTLTTYMIFQGFVPLLVGDLADMAGRRPAYIFCFVIYIASNIGLALCPSYAALLVLRCLQSSGSSTLIALGGGVVADVADVSERGVWMGLNTAGPNVAPALGPVIGGVISQYLGWRWIFWFLLILSCAYMIPLVIFYPETSRNVVGNGSIPPQEWNQSLLNYLQVRRAAKANAALKRTTTRESQQSQKPMRRKLQFPNPLHGLRLLGEKDIGLLLLFNAIVFVCYYVTLATTPYLFAEIYGFNDLEVGLCFLPLGVGAILAPIINGNILDWNFRRTAKKLGLVVDRKRATDLTSFPLEKARMQVLMPFVFLCAIAVLIYGWIMHFNAPLPPALVLQFVIGVSSTASFGAMNVLLVDLQPKSPSTVIAANNFCRCWVGAGATALVIPAIEGLGTGGAFTLSAGLLLVCTPISWVLIKKGPGWREERRVKVAKHREMKELKNEQERDTQLSTSDEKK</sequence>
<dbReference type="PANTHER" id="PTHR23502">
    <property type="entry name" value="MAJOR FACILITATOR SUPERFAMILY"/>
    <property type="match status" value="1"/>
</dbReference>
<organism evidence="9 10">
    <name type="scientific">Elsinoe australis</name>
    <dbReference type="NCBI Taxonomy" id="40998"/>
    <lineage>
        <taxon>Eukaryota</taxon>
        <taxon>Fungi</taxon>
        <taxon>Dikarya</taxon>
        <taxon>Ascomycota</taxon>
        <taxon>Pezizomycotina</taxon>
        <taxon>Dothideomycetes</taxon>
        <taxon>Dothideomycetidae</taxon>
        <taxon>Myriangiales</taxon>
        <taxon>Elsinoaceae</taxon>
        <taxon>Elsinoe</taxon>
    </lineage>
</organism>
<evidence type="ECO:0000256" key="7">
    <source>
        <dbReference type="SAM" id="Phobius"/>
    </source>
</evidence>
<keyword evidence="5 7" id="KW-0472">Membrane</keyword>
<feature type="transmembrane region" description="Helical" evidence="7">
    <location>
        <begin position="122"/>
        <end position="145"/>
    </location>
</feature>
<dbReference type="AlphaFoldDB" id="A0A4U7B5D6"/>
<evidence type="ECO:0000313" key="9">
    <source>
        <dbReference type="EMBL" id="TKX24711.1"/>
    </source>
</evidence>
<evidence type="ECO:0000256" key="3">
    <source>
        <dbReference type="ARBA" id="ARBA00022692"/>
    </source>
</evidence>
<dbReference type="EMBL" id="PTQR01000039">
    <property type="protein sequence ID" value="TKX24711.1"/>
    <property type="molecule type" value="Genomic_DNA"/>
</dbReference>
<feature type="transmembrane region" description="Helical" evidence="7">
    <location>
        <begin position="495"/>
        <end position="516"/>
    </location>
</feature>
<keyword evidence="3 7" id="KW-0812">Transmembrane</keyword>
<comment type="caution">
    <text evidence="9">The sequence shown here is derived from an EMBL/GenBank/DDBJ whole genome shotgun (WGS) entry which is preliminary data.</text>
</comment>
<evidence type="ECO:0000256" key="1">
    <source>
        <dbReference type="ARBA" id="ARBA00004141"/>
    </source>
</evidence>
<feature type="transmembrane region" description="Helical" evidence="7">
    <location>
        <begin position="90"/>
        <end position="110"/>
    </location>
</feature>
<reference evidence="9 10" key="1">
    <citation type="submission" date="2018-02" db="EMBL/GenBank/DDBJ databases">
        <title>Draft genome sequences of Elsinoe sp., causing black scab on jojoba.</title>
        <authorList>
            <person name="Stodart B."/>
            <person name="Jeffress S."/>
            <person name="Ash G."/>
            <person name="Arun Chinnappa K."/>
        </authorList>
    </citation>
    <scope>NUCLEOTIDE SEQUENCE [LARGE SCALE GENOMIC DNA]</scope>
    <source>
        <strain evidence="9 10">Hillstone_2</strain>
    </source>
</reference>
<dbReference type="Pfam" id="PF07690">
    <property type="entry name" value="MFS_1"/>
    <property type="match status" value="1"/>
</dbReference>
<keyword evidence="2" id="KW-0813">Transport</keyword>
<dbReference type="PANTHER" id="PTHR23502:SF51">
    <property type="entry name" value="QUINIDINE RESISTANCE PROTEIN 1-RELATED"/>
    <property type="match status" value="1"/>
</dbReference>
<protein>
    <submittedName>
        <fullName evidence="9">MFS transporter-like protein 53</fullName>
    </submittedName>
</protein>
<feature type="transmembrane region" description="Helical" evidence="7">
    <location>
        <begin position="339"/>
        <end position="359"/>
    </location>
</feature>
<dbReference type="GO" id="GO:0022857">
    <property type="term" value="F:transmembrane transporter activity"/>
    <property type="evidence" value="ECO:0007669"/>
    <property type="project" value="InterPro"/>
</dbReference>
<keyword evidence="4 7" id="KW-1133">Transmembrane helix</keyword>
<dbReference type="Gene3D" id="1.20.1720.10">
    <property type="entry name" value="Multidrug resistance protein D"/>
    <property type="match status" value="1"/>
</dbReference>
<evidence type="ECO:0000256" key="2">
    <source>
        <dbReference type="ARBA" id="ARBA00022448"/>
    </source>
</evidence>
<evidence type="ECO:0000313" key="10">
    <source>
        <dbReference type="Proteomes" id="UP000308133"/>
    </source>
</evidence>
<feature type="transmembrane region" description="Helical" evidence="7">
    <location>
        <begin position="462"/>
        <end position="483"/>
    </location>
</feature>
<dbReference type="InterPro" id="IPR036259">
    <property type="entry name" value="MFS_trans_sf"/>
</dbReference>
<evidence type="ECO:0000259" key="8">
    <source>
        <dbReference type="PROSITE" id="PS50850"/>
    </source>
</evidence>
<dbReference type="Proteomes" id="UP000308133">
    <property type="component" value="Unassembled WGS sequence"/>
</dbReference>
<dbReference type="InterPro" id="IPR020846">
    <property type="entry name" value="MFS_dom"/>
</dbReference>
<feature type="domain" description="Major facilitator superfamily (MFS) profile" evidence="8">
    <location>
        <begin position="91"/>
        <end position="547"/>
    </location>
</feature>
<dbReference type="SUPFAM" id="SSF103473">
    <property type="entry name" value="MFS general substrate transporter"/>
    <property type="match status" value="1"/>
</dbReference>
<evidence type="ECO:0000256" key="6">
    <source>
        <dbReference type="SAM" id="MobiDB-lite"/>
    </source>
</evidence>
<dbReference type="CDD" id="cd17323">
    <property type="entry name" value="MFS_Tpo1_MDR_like"/>
    <property type="match status" value="1"/>
</dbReference>
<feature type="region of interest" description="Disordered" evidence="6">
    <location>
        <begin position="1"/>
        <end position="66"/>
    </location>
</feature>
<dbReference type="InterPro" id="IPR011701">
    <property type="entry name" value="MFS"/>
</dbReference>
<name>A0A4U7B5D6_9PEZI</name>
<comment type="subcellular location">
    <subcellularLocation>
        <location evidence="1">Membrane</location>
        <topology evidence="1">Multi-pass membrane protein</topology>
    </subcellularLocation>
</comment>
<dbReference type="PROSITE" id="PS50850">
    <property type="entry name" value="MFS"/>
    <property type="match status" value="1"/>
</dbReference>
<accession>A0A4U7B5D6</accession>
<feature type="transmembrane region" description="Helical" evidence="7">
    <location>
        <begin position="245"/>
        <end position="265"/>
    </location>
</feature>